<dbReference type="NCBIfam" id="TIGR00166">
    <property type="entry name" value="S6"/>
    <property type="match status" value="1"/>
</dbReference>
<dbReference type="SUPFAM" id="SSF54995">
    <property type="entry name" value="Ribosomal protein S6"/>
    <property type="match status" value="1"/>
</dbReference>
<evidence type="ECO:0000256" key="2">
    <source>
        <dbReference type="ARBA" id="ARBA00035294"/>
    </source>
</evidence>
<dbReference type="InterPro" id="IPR020814">
    <property type="entry name" value="Ribosomal_S6_plastid/chlpt"/>
</dbReference>
<dbReference type="GO" id="GO:0019843">
    <property type="term" value="F:rRNA binding"/>
    <property type="evidence" value="ECO:0007669"/>
    <property type="project" value="InterPro"/>
</dbReference>
<organism evidence="5 6">
    <name type="scientific">candidate division Kazan bacterium RIFCSPLOWO2_01_FULL_45_19</name>
    <dbReference type="NCBI Taxonomy" id="1798538"/>
    <lineage>
        <taxon>Bacteria</taxon>
        <taxon>Bacteria division Kazan-3B-28</taxon>
    </lineage>
</organism>
<dbReference type="GO" id="GO:0003735">
    <property type="term" value="F:structural constituent of ribosome"/>
    <property type="evidence" value="ECO:0007669"/>
    <property type="project" value="InterPro"/>
</dbReference>
<dbReference type="GO" id="GO:0006412">
    <property type="term" value="P:translation"/>
    <property type="evidence" value="ECO:0007669"/>
    <property type="project" value="InterPro"/>
</dbReference>
<comment type="caution">
    <text evidence="5">The sequence shown here is derived from an EMBL/GenBank/DDBJ whole genome shotgun (WGS) entry which is preliminary data.</text>
</comment>
<dbReference type="InterPro" id="IPR000529">
    <property type="entry name" value="Ribosomal_bS6"/>
</dbReference>
<name>A0A1F4NQD1_UNCK3</name>
<feature type="region of interest" description="Disordered" evidence="4">
    <location>
        <begin position="91"/>
        <end position="132"/>
    </location>
</feature>
<dbReference type="Proteomes" id="UP000178085">
    <property type="component" value="Unassembled WGS sequence"/>
</dbReference>
<comment type="similarity">
    <text evidence="1">Belongs to the bacterial ribosomal protein bS6 family.</text>
</comment>
<evidence type="ECO:0000256" key="4">
    <source>
        <dbReference type="SAM" id="MobiDB-lite"/>
    </source>
</evidence>
<dbReference type="EMBL" id="METD01000001">
    <property type="protein sequence ID" value="OGB73659.1"/>
    <property type="molecule type" value="Genomic_DNA"/>
</dbReference>
<dbReference type="InterPro" id="IPR014717">
    <property type="entry name" value="Transl_elong_EF1B/ribsomal_bS6"/>
</dbReference>
<dbReference type="InterPro" id="IPR035980">
    <property type="entry name" value="Ribosomal_bS6_sf"/>
</dbReference>
<evidence type="ECO:0000256" key="1">
    <source>
        <dbReference type="ARBA" id="ARBA00009512"/>
    </source>
</evidence>
<dbReference type="AlphaFoldDB" id="A0A1F4NQD1"/>
<dbReference type="CDD" id="cd00473">
    <property type="entry name" value="bS6"/>
    <property type="match status" value="1"/>
</dbReference>
<sequence length="147" mass="16998">MPEIEAQNITAKIAGLITKAEGRIYSQNFWGKQRLAYPIGKHEYGYYATMVFNYPSEQIATFNHDIQLMPETIRHLILSLDKEKIRPEDIKMIDPFKEQPTPIRTTTRPTTMATRRTPVAKPVVPQKDEATRLKELDEKLGNLLKEE</sequence>
<evidence type="ECO:0000313" key="6">
    <source>
        <dbReference type="Proteomes" id="UP000178085"/>
    </source>
</evidence>
<evidence type="ECO:0000256" key="3">
    <source>
        <dbReference type="ARBA" id="ARBA00035520"/>
    </source>
</evidence>
<proteinExistence type="inferred from homology"/>
<feature type="compositionally biased region" description="Low complexity" evidence="4">
    <location>
        <begin position="100"/>
        <end position="117"/>
    </location>
</feature>
<dbReference type="Gene3D" id="3.30.70.60">
    <property type="match status" value="1"/>
</dbReference>
<keyword evidence="5" id="KW-0689">Ribosomal protein</keyword>
<reference evidence="5 6" key="1">
    <citation type="journal article" date="2016" name="Nat. Commun.">
        <title>Thousands of microbial genomes shed light on interconnected biogeochemical processes in an aquifer system.</title>
        <authorList>
            <person name="Anantharaman K."/>
            <person name="Brown C.T."/>
            <person name="Hug L.A."/>
            <person name="Sharon I."/>
            <person name="Castelle C.J."/>
            <person name="Probst A.J."/>
            <person name="Thomas B.C."/>
            <person name="Singh A."/>
            <person name="Wilkins M.J."/>
            <person name="Karaoz U."/>
            <person name="Brodie E.L."/>
            <person name="Williams K.H."/>
            <person name="Hubbard S.S."/>
            <person name="Banfield J.F."/>
        </authorList>
    </citation>
    <scope>NUCLEOTIDE SEQUENCE [LARGE SCALE GENOMIC DNA]</scope>
</reference>
<dbReference type="GO" id="GO:0005840">
    <property type="term" value="C:ribosome"/>
    <property type="evidence" value="ECO:0007669"/>
    <property type="project" value="UniProtKB-KW"/>
</dbReference>
<gene>
    <name evidence="5" type="ORF">A3K51_02350</name>
</gene>
<keyword evidence="5" id="KW-0687">Ribonucleoprotein</keyword>
<protein>
    <recommendedName>
        <fullName evidence="2">Small ribosomal subunit protein bS6</fullName>
    </recommendedName>
    <alternativeName>
        <fullName evidence="3">30S ribosomal protein S6</fullName>
    </alternativeName>
</protein>
<dbReference type="Pfam" id="PF01250">
    <property type="entry name" value="Ribosomal_S6"/>
    <property type="match status" value="1"/>
</dbReference>
<evidence type="ECO:0000313" key="5">
    <source>
        <dbReference type="EMBL" id="OGB73659.1"/>
    </source>
</evidence>
<accession>A0A1F4NQD1</accession>